<protein>
    <submittedName>
        <fullName evidence="3">Uncharacterized protein</fullName>
    </submittedName>
</protein>
<evidence type="ECO:0000313" key="3">
    <source>
        <dbReference type="EMBL" id="KAB2627077.1"/>
    </source>
</evidence>
<evidence type="ECO:0000256" key="1">
    <source>
        <dbReference type="SAM" id="MobiDB-lite"/>
    </source>
</evidence>
<reference evidence="4" key="2">
    <citation type="submission" date="2019-10" db="EMBL/GenBank/DDBJ databases">
        <title>A de novo genome assembly of a pear dwarfing rootstock.</title>
        <authorList>
            <person name="Wang F."/>
            <person name="Wang J."/>
            <person name="Li S."/>
            <person name="Zhang Y."/>
            <person name="Fang M."/>
            <person name="Ma L."/>
            <person name="Zhao Y."/>
            <person name="Jiang S."/>
        </authorList>
    </citation>
    <scope>NUCLEOTIDE SEQUENCE [LARGE SCALE GENOMIC DNA]</scope>
</reference>
<reference evidence="3 4" key="1">
    <citation type="submission" date="2019-09" db="EMBL/GenBank/DDBJ databases">
        <authorList>
            <person name="Ou C."/>
        </authorList>
    </citation>
    <scope>NUCLEOTIDE SEQUENCE [LARGE SCALE GENOMIC DNA]</scope>
    <source>
        <strain evidence="3">S2</strain>
        <tissue evidence="3">Leaf</tissue>
    </source>
</reference>
<keyword evidence="4" id="KW-1185">Reference proteome</keyword>
<accession>A0A5N5HJT6</accession>
<dbReference type="EMBL" id="SMOL01000157">
    <property type="protein sequence ID" value="KAB2627077.1"/>
    <property type="molecule type" value="Genomic_DNA"/>
</dbReference>
<feature type="region of interest" description="Disordered" evidence="1">
    <location>
        <begin position="1"/>
        <end position="70"/>
    </location>
</feature>
<reference evidence="3 4" key="3">
    <citation type="submission" date="2019-11" db="EMBL/GenBank/DDBJ databases">
        <title>A de novo genome assembly of a pear dwarfing rootstock.</title>
        <authorList>
            <person name="Wang F."/>
            <person name="Wang J."/>
            <person name="Li S."/>
            <person name="Zhang Y."/>
            <person name="Fang M."/>
            <person name="Ma L."/>
            <person name="Zhao Y."/>
            <person name="Jiang S."/>
        </authorList>
    </citation>
    <scope>NUCLEOTIDE SEQUENCE [LARGE SCALE GENOMIC DNA]</scope>
    <source>
        <strain evidence="3">S2</strain>
        <tissue evidence="3">Leaf</tissue>
    </source>
</reference>
<evidence type="ECO:0000313" key="2">
    <source>
        <dbReference type="EMBL" id="KAB2627076.1"/>
    </source>
</evidence>
<organism evidence="3 4">
    <name type="scientific">Pyrus ussuriensis x Pyrus communis</name>
    <dbReference type="NCBI Taxonomy" id="2448454"/>
    <lineage>
        <taxon>Eukaryota</taxon>
        <taxon>Viridiplantae</taxon>
        <taxon>Streptophyta</taxon>
        <taxon>Embryophyta</taxon>
        <taxon>Tracheophyta</taxon>
        <taxon>Spermatophyta</taxon>
        <taxon>Magnoliopsida</taxon>
        <taxon>eudicotyledons</taxon>
        <taxon>Gunneridae</taxon>
        <taxon>Pentapetalae</taxon>
        <taxon>rosids</taxon>
        <taxon>fabids</taxon>
        <taxon>Rosales</taxon>
        <taxon>Rosaceae</taxon>
        <taxon>Amygdaloideae</taxon>
        <taxon>Maleae</taxon>
        <taxon>Pyrus</taxon>
    </lineage>
</organism>
<proteinExistence type="predicted"/>
<feature type="compositionally biased region" description="Polar residues" evidence="1">
    <location>
        <begin position="35"/>
        <end position="54"/>
    </location>
</feature>
<name>A0A5N5HJT6_9ROSA</name>
<feature type="compositionally biased region" description="Polar residues" evidence="1">
    <location>
        <begin position="1"/>
        <end position="12"/>
    </location>
</feature>
<dbReference type="Proteomes" id="UP000327157">
    <property type="component" value="Chromosome 2"/>
</dbReference>
<gene>
    <name evidence="2" type="ORF">D8674_020694</name>
    <name evidence="3" type="ORF">D8674_020695</name>
</gene>
<evidence type="ECO:0000313" key="4">
    <source>
        <dbReference type="Proteomes" id="UP000327157"/>
    </source>
</evidence>
<dbReference type="AlphaFoldDB" id="A0A5N5HJT6"/>
<comment type="caution">
    <text evidence="3">The sequence shown here is derived from an EMBL/GenBank/DDBJ whole genome shotgun (WGS) entry which is preliminary data.</text>
</comment>
<sequence>MYAEESSVNANINPVGGDKPPTEASVIPRADNPLPNASTPGASNEPQEMTTAPENSKDPVNRHMPFMDQI</sequence>
<dbReference type="EMBL" id="SMOL01000157">
    <property type="protein sequence ID" value="KAB2627076.1"/>
    <property type="molecule type" value="Genomic_DNA"/>
</dbReference>